<proteinExistence type="predicted"/>
<reference evidence="1 2" key="1">
    <citation type="journal article" date="2021" name="J. Hered.">
        <title>A chromosome-level genome assembly of the parasitoid wasp, Cotesia glomerata (Hymenoptera: Braconidae).</title>
        <authorList>
            <person name="Pinto B.J."/>
            <person name="Weis J.J."/>
            <person name="Gamble T."/>
            <person name="Ode P.J."/>
            <person name="Paul R."/>
            <person name="Zaspel J.M."/>
        </authorList>
    </citation>
    <scope>NUCLEOTIDE SEQUENCE [LARGE SCALE GENOMIC DNA]</scope>
    <source>
        <strain evidence="1">CgM1</strain>
    </source>
</reference>
<organism evidence="1 2">
    <name type="scientific">Cotesia glomerata</name>
    <name type="common">Lepidopteran parasitic wasp</name>
    <name type="synonym">Apanteles glomeratus</name>
    <dbReference type="NCBI Taxonomy" id="32391"/>
    <lineage>
        <taxon>Eukaryota</taxon>
        <taxon>Metazoa</taxon>
        <taxon>Ecdysozoa</taxon>
        <taxon>Arthropoda</taxon>
        <taxon>Hexapoda</taxon>
        <taxon>Insecta</taxon>
        <taxon>Pterygota</taxon>
        <taxon>Neoptera</taxon>
        <taxon>Endopterygota</taxon>
        <taxon>Hymenoptera</taxon>
        <taxon>Apocrita</taxon>
        <taxon>Ichneumonoidea</taxon>
        <taxon>Braconidae</taxon>
        <taxon>Microgastrinae</taxon>
        <taxon>Cotesia</taxon>
    </lineage>
</organism>
<dbReference type="EMBL" id="JAHXZJ010000001">
    <property type="protein sequence ID" value="KAH0568389.1"/>
    <property type="molecule type" value="Genomic_DNA"/>
</dbReference>
<dbReference type="Proteomes" id="UP000826195">
    <property type="component" value="Unassembled WGS sequence"/>
</dbReference>
<keyword evidence="2" id="KW-1185">Reference proteome</keyword>
<gene>
    <name evidence="1" type="ORF">KQX54_020670</name>
</gene>
<evidence type="ECO:0000313" key="1">
    <source>
        <dbReference type="EMBL" id="KAH0568389.1"/>
    </source>
</evidence>
<protein>
    <submittedName>
        <fullName evidence="1">Uncharacterized protein</fullName>
    </submittedName>
</protein>
<accession>A0AAV7JAA9</accession>
<comment type="caution">
    <text evidence="1">The sequence shown here is derived from an EMBL/GenBank/DDBJ whole genome shotgun (WGS) entry which is preliminary data.</text>
</comment>
<sequence length="127" mass="14148">MRMRWGSSVVGKESFRFELVLRGLADAGSGMLHARSLGMKRGDVGSHWILVVLFGRPSVLCGGSFILLRLCSTVALYVTQAAPLLTKILNSRDNLSIFRRPLLAYSLLRIEAVNEEKKNEQPFRIDG</sequence>
<name>A0AAV7JAA9_COTGL</name>
<dbReference type="AlphaFoldDB" id="A0AAV7JAA9"/>
<evidence type="ECO:0000313" key="2">
    <source>
        <dbReference type="Proteomes" id="UP000826195"/>
    </source>
</evidence>